<dbReference type="Gene3D" id="3.40.50.2300">
    <property type="match status" value="1"/>
</dbReference>
<dbReference type="GO" id="GO:0000160">
    <property type="term" value="P:phosphorelay signal transduction system"/>
    <property type="evidence" value="ECO:0007669"/>
    <property type="project" value="InterPro"/>
</dbReference>
<dbReference type="InterPro" id="IPR011006">
    <property type="entry name" value="CheY-like_superfamily"/>
</dbReference>
<dbReference type="Pfam" id="PF00072">
    <property type="entry name" value="Response_reg"/>
    <property type="match status" value="1"/>
</dbReference>
<dbReference type="InterPro" id="IPR050595">
    <property type="entry name" value="Bact_response_regulator"/>
</dbReference>
<dbReference type="AlphaFoldDB" id="A0A521FQ21"/>
<dbReference type="SMART" id="SM00448">
    <property type="entry name" value="REC"/>
    <property type="match status" value="1"/>
</dbReference>
<dbReference type="Proteomes" id="UP000320300">
    <property type="component" value="Unassembled WGS sequence"/>
</dbReference>
<name>A0A521FQ21_9SPHI</name>
<gene>
    <name evidence="4" type="ORF">SAMN06265348_11629</name>
</gene>
<dbReference type="SUPFAM" id="SSF52172">
    <property type="entry name" value="CheY-like"/>
    <property type="match status" value="1"/>
</dbReference>
<dbReference type="PROSITE" id="PS50110">
    <property type="entry name" value="RESPONSE_REGULATORY"/>
    <property type="match status" value="1"/>
</dbReference>
<dbReference type="PANTHER" id="PTHR44591:SF3">
    <property type="entry name" value="RESPONSE REGULATORY DOMAIN-CONTAINING PROTEIN"/>
    <property type="match status" value="1"/>
</dbReference>
<sequence length="121" mass="13941">MKKYIHVVEDNEDIRYIVEFFLMDFDYEVRLSANVKQFAASLKEPLPDLYLVDVMLPDGNGLEICSHIKNNEETKHIPVIIMSAHSNEAEIRRESLADDFISKPFDLNDLVASIEKQLQAT</sequence>
<keyword evidence="5" id="KW-1185">Reference proteome</keyword>
<accession>A0A521FQ21</accession>
<dbReference type="PANTHER" id="PTHR44591">
    <property type="entry name" value="STRESS RESPONSE REGULATOR PROTEIN 1"/>
    <property type="match status" value="1"/>
</dbReference>
<evidence type="ECO:0000313" key="4">
    <source>
        <dbReference type="EMBL" id="SMO98282.1"/>
    </source>
</evidence>
<evidence type="ECO:0000259" key="3">
    <source>
        <dbReference type="PROSITE" id="PS50110"/>
    </source>
</evidence>
<dbReference type="OrthoDB" id="5432534at2"/>
<evidence type="ECO:0000256" key="1">
    <source>
        <dbReference type="ARBA" id="ARBA00022553"/>
    </source>
</evidence>
<dbReference type="EMBL" id="FXTN01000016">
    <property type="protein sequence ID" value="SMO98282.1"/>
    <property type="molecule type" value="Genomic_DNA"/>
</dbReference>
<proteinExistence type="predicted"/>
<dbReference type="RefSeq" id="WP_142530968.1">
    <property type="nucleotide sequence ID" value="NZ_CBCSJO010000015.1"/>
</dbReference>
<reference evidence="4 5" key="1">
    <citation type="submission" date="2017-05" db="EMBL/GenBank/DDBJ databases">
        <authorList>
            <person name="Varghese N."/>
            <person name="Submissions S."/>
        </authorList>
    </citation>
    <scope>NUCLEOTIDE SEQUENCE [LARGE SCALE GENOMIC DNA]</scope>
    <source>
        <strain evidence="4 5">DSM 19036</strain>
    </source>
</reference>
<organism evidence="4 5">
    <name type="scientific">Pedobacter westerhofensis</name>
    <dbReference type="NCBI Taxonomy" id="425512"/>
    <lineage>
        <taxon>Bacteria</taxon>
        <taxon>Pseudomonadati</taxon>
        <taxon>Bacteroidota</taxon>
        <taxon>Sphingobacteriia</taxon>
        <taxon>Sphingobacteriales</taxon>
        <taxon>Sphingobacteriaceae</taxon>
        <taxon>Pedobacter</taxon>
    </lineage>
</organism>
<keyword evidence="1 2" id="KW-0597">Phosphoprotein</keyword>
<protein>
    <submittedName>
        <fullName evidence="4">Response regulator receiver domain-containing protein</fullName>
    </submittedName>
</protein>
<evidence type="ECO:0000313" key="5">
    <source>
        <dbReference type="Proteomes" id="UP000320300"/>
    </source>
</evidence>
<evidence type="ECO:0000256" key="2">
    <source>
        <dbReference type="PROSITE-ProRule" id="PRU00169"/>
    </source>
</evidence>
<feature type="modified residue" description="4-aspartylphosphate" evidence="2">
    <location>
        <position position="53"/>
    </location>
</feature>
<feature type="domain" description="Response regulatory" evidence="3">
    <location>
        <begin position="4"/>
        <end position="118"/>
    </location>
</feature>
<dbReference type="InterPro" id="IPR001789">
    <property type="entry name" value="Sig_transdc_resp-reg_receiver"/>
</dbReference>